<protein>
    <recommendedName>
        <fullName evidence="8 9">Large ribosomal subunit protein uL1</fullName>
    </recommendedName>
</protein>
<evidence type="ECO:0000313" key="11">
    <source>
        <dbReference type="EMBL" id="KRT92763.1"/>
    </source>
</evidence>
<keyword evidence="2 9" id="KW-0678">Repressor</keyword>
<dbReference type="Pfam" id="PF00687">
    <property type="entry name" value="Ribosomal_L1"/>
    <property type="match status" value="1"/>
</dbReference>
<comment type="function">
    <text evidence="9">Binds directly to 23S rRNA. The L1 stalk is quite mobile in the ribosome, and is involved in E site tRNA release.</text>
</comment>
<keyword evidence="9" id="KW-0820">tRNA-binding</keyword>
<dbReference type="FunFam" id="3.40.50.790:FF:000001">
    <property type="entry name" value="50S ribosomal protein L1"/>
    <property type="match status" value="1"/>
</dbReference>
<dbReference type="Gene3D" id="3.40.50.790">
    <property type="match status" value="1"/>
</dbReference>
<evidence type="ECO:0000256" key="1">
    <source>
        <dbReference type="ARBA" id="ARBA00010531"/>
    </source>
</evidence>
<comment type="similarity">
    <text evidence="1 9 10">Belongs to the universal ribosomal protein uL1 family.</text>
</comment>
<dbReference type="GO" id="GO:0003735">
    <property type="term" value="F:structural constituent of ribosome"/>
    <property type="evidence" value="ECO:0007669"/>
    <property type="project" value="InterPro"/>
</dbReference>
<dbReference type="AlphaFoldDB" id="A0A0J6H2R6"/>
<accession>A0A0J6EJL5</accession>
<dbReference type="EMBL" id="CP035232">
    <property type="protein sequence ID" value="QAT63618.1"/>
    <property type="molecule type" value="Genomic_DNA"/>
</dbReference>
<dbReference type="RefSeq" id="WP_046128843.1">
    <property type="nucleotide sequence ID" value="NZ_CP023481.1"/>
</dbReference>
<dbReference type="Proteomes" id="UP000036168">
    <property type="component" value="Unassembled WGS sequence"/>
</dbReference>
<evidence type="ECO:0000256" key="10">
    <source>
        <dbReference type="RuleBase" id="RU000659"/>
    </source>
</evidence>
<dbReference type="InterPro" id="IPR023674">
    <property type="entry name" value="Ribosomal_uL1-like"/>
</dbReference>
<keyword evidence="5 9" id="KW-0694">RNA-binding</keyword>
<keyword evidence="3 9" id="KW-0699">rRNA-binding</keyword>
<evidence type="ECO:0000313" key="15">
    <source>
        <dbReference type="Proteomes" id="UP000288675"/>
    </source>
</evidence>
<evidence type="ECO:0000256" key="5">
    <source>
        <dbReference type="ARBA" id="ARBA00022884"/>
    </source>
</evidence>
<evidence type="ECO:0000256" key="4">
    <source>
        <dbReference type="ARBA" id="ARBA00022845"/>
    </source>
</evidence>
<reference evidence="13 15" key="3">
    <citation type="submission" date="2019-01" db="EMBL/GenBank/DDBJ databases">
        <title>Genome sequence of Bacillus glycinifermentans SRCM103574.</title>
        <authorList>
            <person name="Kong H.-J."/>
            <person name="Jeong S.-Y."/>
            <person name="Jeong D.-Y."/>
        </authorList>
    </citation>
    <scope>NUCLEOTIDE SEQUENCE [LARGE SCALE GENOMIC DNA]</scope>
    <source>
        <strain evidence="13 15">SRCM103574</strain>
    </source>
</reference>
<dbReference type="SUPFAM" id="SSF56808">
    <property type="entry name" value="Ribosomal protein L1"/>
    <property type="match status" value="1"/>
</dbReference>
<dbReference type="GO" id="GO:0000049">
    <property type="term" value="F:tRNA binding"/>
    <property type="evidence" value="ECO:0007669"/>
    <property type="project" value="UniProtKB-KW"/>
</dbReference>
<name>A0A0J6H2R6_9BACI</name>
<dbReference type="OrthoDB" id="9803740at2"/>
<dbReference type="CDD" id="cd00403">
    <property type="entry name" value="Ribosomal_L1"/>
    <property type="match status" value="1"/>
</dbReference>
<dbReference type="KEGG" id="bgy:BGLY_0111"/>
<keyword evidence="7 9" id="KW-0687">Ribonucleoprotein</keyword>
<dbReference type="InterPro" id="IPR028364">
    <property type="entry name" value="Ribosomal_uL1/biogenesis"/>
</dbReference>
<dbReference type="GO" id="GO:0019843">
    <property type="term" value="F:rRNA binding"/>
    <property type="evidence" value="ECO:0007669"/>
    <property type="project" value="UniProtKB-UniRule"/>
</dbReference>
<accession>A0A0J6H2R6</accession>
<dbReference type="Gene3D" id="3.30.190.20">
    <property type="match status" value="1"/>
</dbReference>
<evidence type="ECO:0000313" key="16">
    <source>
        <dbReference type="Proteomes" id="UP001341297"/>
    </source>
</evidence>
<dbReference type="PANTHER" id="PTHR36427:SF3">
    <property type="entry name" value="LARGE RIBOSOMAL SUBUNIT PROTEIN UL1M"/>
    <property type="match status" value="1"/>
</dbReference>
<dbReference type="InterPro" id="IPR023673">
    <property type="entry name" value="Ribosomal_uL1_CS"/>
</dbReference>
<dbReference type="PROSITE" id="PS01199">
    <property type="entry name" value="RIBOSOMAL_L1"/>
    <property type="match status" value="1"/>
</dbReference>
<dbReference type="GO" id="GO:0006412">
    <property type="term" value="P:translation"/>
    <property type="evidence" value="ECO:0007669"/>
    <property type="project" value="UniProtKB-UniRule"/>
</dbReference>
<dbReference type="GeneID" id="82851189"/>
<dbReference type="STRING" id="1664069.BGLY_0111"/>
<evidence type="ECO:0000256" key="6">
    <source>
        <dbReference type="ARBA" id="ARBA00022980"/>
    </source>
</evidence>
<reference evidence="11 14" key="1">
    <citation type="journal article" date="2015" name="Int. J. Syst. Evol. Microbiol.">
        <title>Bacillus glycinifermentans sp. nov., isolated from fermented soybean paste.</title>
        <authorList>
            <person name="Kim S.J."/>
            <person name="Dunlap C.A."/>
            <person name="Kwon S.W."/>
            <person name="Rooney A.P."/>
        </authorList>
    </citation>
    <scope>NUCLEOTIDE SEQUENCE [LARGE SCALE GENOMIC DNA]</scope>
    <source>
        <strain evidence="11 14">GO-13</strain>
    </source>
</reference>
<evidence type="ECO:0000256" key="9">
    <source>
        <dbReference type="HAMAP-Rule" id="MF_01318"/>
    </source>
</evidence>
<dbReference type="PIRSF" id="PIRSF002155">
    <property type="entry name" value="Ribosomal_L1"/>
    <property type="match status" value="1"/>
</dbReference>
<sequence length="232" mass="25155">MAKKGKKYVEAAKLVERTKAYDVNEAIELVKKTNTAKFDATVEAAFRLGVDPRKNDQQIRGAVVLPNGTGKTQRVLVFAKGEKAKEAEAAGADYVGDVDYINKIQQGWFDFDVIVATPDMMGEVGKIGRVLGPKGLMPNPKTGTVTFEVEKAVNEIKAGKVEYRVDKAGNIHVPIGKVSFEDEKLVENFATMYDTILKAKPAAAKGVYVKNVSVTSTMGPGIKVDPSTFNVK</sequence>
<dbReference type="InterPro" id="IPR016095">
    <property type="entry name" value="Ribosomal_uL1_3-a/b-sand"/>
</dbReference>
<dbReference type="PATRIC" id="fig|1664069.3.peg.2128"/>
<dbReference type="GO" id="GO:0006417">
    <property type="term" value="P:regulation of translation"/>
    <property type="evidence" value="ECO:0007669"/>
    <property type="project" value="UniProtKB-KW"/>
</dbReference>
<comment type="subunit">
    <text evidence="9">Part of the 50S ribosomal subunit.</text>
</comment>
<proteinExistence type="inferred from homology"/>
<evidence type="ECO:0000256" key="8">
    <source>
        <dbReference type="ARBA" id="ARBA00035241"/>
    </source>
</evidence>
<evidence type="ECO:0000313" key="12">
    <source>
        <dbReference type="EMBL" id="MEC0487259.1"/>
    </source>
</evidence>
<organism evidence="11 14">
    <name type="scientific">Bacillus glycinifermentans</name>
    <dbReference type="NCBI Taxonomy" id="1664069"/>
    <lineage>
        <taxon>Bacteria</taxon>
        <taxon>Bacillati</taxon>
        <taxon>Bacillota</taxon>
        <taxon>Bacilli</taxon>
        <taxon>Bacillales</taxon>
        <taxon>Bacillaceae</taxon>
        <taxon>Bacillus</taxon>
    </lineage>
</organism>
<keyword evidence="16" id="KW-1185">Reference proteome</keyword>
<keyword evidence="4 9" id="KW-0810">Translation regulation</keyword>
<dbReference type="PANTHER" id="PTHR36427">
    <property type="entry name" value="54S RIBOSOMAL PROTEIN L1, MITOCHONDRIAL"/>
    <property type="match status" value="1"/>
</dbReference>
<dbReference type="Proteomes" id="UP000288675">
    <property type="component" value="Chromosome"/>
</dbReference>
<evidence type="ECO:0000256" key="3">
    <source>
        <dbReference type="ARBA" id="ARBA00022730"/>
    </source>
</evidence>
<dbReference type="GO" id="GO:0015934">
    <property type="term" value="C:large ribosomal subunit"/>
    <property type="evidence" value="ECO:0007669"/>
    <property type="project" value="InterPro"/>
</dbReference>
<reference evidence="12 16" key="4">
    <citation type="submission" date="2023-03" db="EMBL/GenBank/DDBJ databases">
        <title>Agriculturally important microbes genome sequencing.</title>
        <authorList>
            <person name="Dunlap C."/>
        </authorList>
    </citation>
    <scope>NUCLEOTIDE SEQUENCE [LARGE SCALE GENOMIC DNA]</scope>
    <source>
        <strain evidence="12 16">CBP-3203</strain>
    </source>
</reference>
<dbReference type="EMBL" id="LECW02000027">
    <property type="protein sequence ID" value="KRT92763.1"/>
    <property type="molecule type" value="Genomic_DNA"/>
</dbReference>
<evidence type="ECO:0000313" key="14">
    <source>
        <dbReference type="Proteomes" id="UP000036168"/>
    </source>
</evidence>
<reference evidence="11" key="2">
    <citation type="submission" date="2015-10" db="EMBL/GenBank/DDBJ databases">
        <authorList>
            <person name="Dunlap C."/>
        </authorList>
    </citation>
    <scope>NUCLEOTIDE SEQUENCE</scope>
    <source>
        <strain evidence="11">GO-13</strain>
    </source>
</reference>
<dbReference type="HAMAP" id="MF_01318_B">
    <property type="entry name" value="Ribosomal_uL1_B"/>
    <property type="match status" value="1"/>
</dbReference>
<keyword evidence="6 9" id="KW-0689">Ribosomal protein</keyword>
<comment type="function">
    <text evidence="9">Protein L1 is also a translational repressor protein, it controls the translation of the L11 operon by binding to its mRNA.</text>
</comment>
<dbReference type="EMBL" id="JARRTL010000028">
    <property type="protein sequence ID" value="MEC0487259.1"/>
    <property type="molecule type" value="Genomic_DNA"/>
</dbReference>
<gene>
    <name evidence="9 12" type="primary">rplA</name>
    <name evidence="11" type="ORF">AB447_221895</name>
    <name evidence="13" type="ORF">EQZ20_00685</name>
    <name evidence="12" type="ORF">P8828_21115</name>
</gene>
<evidence type="ECO:0000256" key="7">
    <source>
        <dbReference type="ARBA" id="ARBA00023274"/>
    </source>
</evidence>
<dbReference type="Proteomes" id="UP001341297">
    <property type="component" value="Unassembled WGS sequence"/>
</dbReference>
<dbReference type="NCBIfam" id="TIGR01169">
    <property type="entry name" value="rplA_bact"/>
    <property type="match status" value="1"/>
</dbReference>
<dbReference type="InterPro" id="IPR002143">
    <property type="entry name" value="Ribosomal_uL1"/>
</dbReference>
<dbReference type="InterPro" id="IPR005878">
    <property type="entry name" value="Ribosom_uL1_bac-type"/>
</dbReference>
<evidence type="ECO:0000313" key="13">
    <source>
        <dbReference type="EMBL" id="QAT63618.1"/>
    </source>
</evidence>
<evidence type="ECO:0000256" key="2">
    <source>
        <dbReference type="ARBA" id="ARBA00022491"/>
    </source>
</evidence>